<reference evidence="2" key="2">
    <citation type="journal article" date="2017" name="J. Anim. Genet.">
        <title>Multiple reference genome sequences of hot pepper reveal the massive evolution of plant disease resistance genes by retroduplication.</title>
        <authorList>
            <person name="Kim S."/>
            <person name="Park J."/>
            <person name="Yeom S.-I."/>
            <person name="Kim Y.-M."/>
            <person name="Seo E."/>
            <person name="Kim K.-T."/>
            <person name="Kim M.-S."/>
            <person name="Lee J.M."/>
            <person name="Cheong K."/>
            <person name="Shin H.-S."/>
            <person name="Kim S.-B."/>
            <person name="Han K."/>
            <person name="Lee J."/>
            <person name="Park M."/>
            <person name="Lee H.-A."/>
            <person name="Lee H.-Y."/>
            <person name="Lee Y."/>
            <person name="Oh S."/>
            <person name="Lee J.H."/>
            <person name="Choi E."/>
            <person name="Choi E."/>
            <person name="Lee S.E."/>
            <person name="Jeon J."/>
            <person name="Kim H."/>
            <person name="Choi G."/>
            <person name="Song H."/>
            <person name="Lee J."/>
            <person name="Lee S.-C."/>
            <person name="Kwon J.-K."/>
            <person name="Lee H.-Y."/>
            <person name="Koo N."/>
            <person name="Hong Y."/>
            <person name="Kim R.W."/>
            <person name="Kang W.-H."/>
            <person name="Huh J.H."/>
            <person name="Kang B.-C."/>
            <person name="Yang T.-J."/>
            <person name="Lee Y.-H."/>
            <person name="Bennetzen J.L."/>
            <person name="Choi D."/>
        </authorList>
    </citation>
    <scope>NUCLEOTIDE SEQUENCE [LARGE SCALE GENOMIC DNA]</scope>
    <source>
        <strain evidence="2">cv. PBC81</strain>
    </source>
</reference>
<accession>A0A2G2X2R0</accession>
<sequence>MEQTLHIKNKFDQLGWEQCLSIEVVDEPVTVNPAEQQTNMEAYSNAFIDYSKDWIVDFGCSHHANGNVFLVSDVRPHSGKRVIVIASNSLHPIVKEGNTTSREIFQMLKEILS</sequence>
<protein>
    <submittedName>
        <fullName evidence="1">Uncharacterized protein</fullName>
    </submittedName>
</protein>
<name>A0A2G2X2R0_CAPBA</name>
<reference evidence="1 2" key="1">
    <citation type="journal article" date="2017" name="Genome Biol.">
        <title>New reference genome sequences of hot pepper reveal the massive evolution of plant disease-resistance genes by retroduplication.</title>
        <authorList>
            <person name="Kim S."/>
            <person name="Park J."/>
            <person name="Yeom S.I."/>
            <person name="Kim Y.M."/>
            <person name="Seo E."/>
            <person name="Kim K.T."/>
            <person name="Kim M.S."/>
            <person name="Lee J.M."/>
            <person name="Cheong K."/>
            <person name="Shin H.S."/>
            <person name="Kim S.B."/>
            <person name="Han K."/>
            <person name="Lee J."/>
            <person name="Park M."/>
            <person name="Lee H.A."/>
            <person name="Lee H.Y."/>
            <person name="Lee Y."/>
            <person name="Oh S."/>
            <person name="Lee J.H."/>
            <person name="Choi E."/>
            <person name="Choi E."/>
            <person name="Lee S.E."/>
            <person name="Jeon J."/>
            <person name="Kim H."/>
            <person name="Choi G."/>
            <person name="Song H."/>
            <person name="Lee J."/>
            <person name="Lee S.C."/>
            <person name="Kwon J.K."/>
            <person name="Lee H.Y."/>
            <person name="Koo N."/>
            <person name="Hong Y."/>
            <person name="Kim R.W."/>
            <person name="Kang W.H."/>
            <person name="Huh J.H."/>
            <person name="Kang B.C."/>
            <person name="Yang T.J."/>
            <person name="Lee Y.H."/>
            <person name="Bennetzen J.L."/>
            <person name="Choi D."/>
        </authorList>
    </citation>
    <scope>NUCLEOTIDE SEQUENCE [LARGE SCALE GENOMIC DNA]</scope>
    <source>
        <strain evidence="2">cv. PBC81</strain>
    </source>
</reference>
<evidence type="ECO:0000313" key="1">
    <source>
        <dbReference type="EMBL" id="PHT51733.1"/>
    </source>
</evidence>
<evidence type="ECO:0000313" key="2">
    <source>
        <dbReference type="Proteomes" id="UP000224567"/>
    </source>
</evidence>
<keyword evidence="2" id="KW-1185">Reference proteome</keyword>
<dbReference type="OrthoDB" id="1626798at2759"/>
<dbReference type="EMBL" id="MLFT02000003">
    <property type="protein sequence ID" value="PHT51733.1"/>
    <property type="molecule type" value="Genomic_DNA"/>
</dbReference>
<proteinExistence type="predicted"/>
<dbReference type="AlphaFoldDB" id="A0A2G2X2R0"/>
<gene>
    <name evidence="1" type="ORF">CQW23_06195</name>
</gene>
<comment type="caution">
    <text evidence="1">The sequence shown here is derived from an EMBL/GenBank/DDBJ whole genome shotgun (WGS) entry which is preliminary data.</text>
</comment>
<dbReference type="Proteomes" id="UP000224567">
    <property type="component" value="Unassembled WGS sequence"/>
</dbReference>
<organism evidence="1 2">
    <name type="scientific">Capsicum baccatum</name>
    <name type="common">Peruvian pepper</name>
    <dbReference type="NCBI Taxonomy" id="33114"/>
    <lineage>
        <taxon>Eukaryota</taxon>
        <taxon>Viridiplantae</taxon>
        <taxon>Streptophyta</taxon>
        <taxon>Embryophyta</taxon>
        <taxon>Tracheophyta</taxon>
        <taxon>Spermatophyta</taxon>
        <taxon>Magnoliopsida</taxon>
        <taxon>eudicotyledons</taxon>
        <taxon>Gunneridae</taxon>
        <taxon>Pentapetalae</taxon>
        <taxon>asterids</taxon>
        <taxon>lamiids</taxon>
        <taxon>Solanales</taxon>
        <taxon>Solanaceae</taxon>
        <taxon>Solanoideae</taxon>
        <taxon>Capsiceae</taxon>
        <taxon>Capsicum</taxon>
    </lineage>
</organism>